<evidence type="ECO:0000256" key="1">
    <source>
        <dbReference type="ARBA" id="ARBA00022691"/>
    </source>
</evidence>
<protein>
    <submittedName>
        <fullName evidence="6">Putative pyruvate formate lyase activating enzyme</fullName>
    </submittedName>
</protein>
<name>A0A1I3TD44_9BACT</name>
<dbReference type="GO" id="GO:0051536">
    <property type="term" value="F:iron-sulfur cluster binding"/>
    <property type="evidence" value="ECO:0007669"/>
    <property type="project" value="UniProtKB-KW"/>
</dbReference>
<dbReference type="STRING" id="52560.SAMN04488082_105171"/>
<dbReference type="PIRSF" id="PIRSF004869">
    <property type="entry name" value="PflX_prd"/>
    <property type="match status" value="1"/>
</dbReference>
<sequence length="327" mass="36131">MNMTDNHGNPEDPASRRQAFEPAYLALHRSGELRRRAGALWAMMGECRLCPRECGADRLQGERGFCRAPGTRLVISSYGTHFGEERPLVGLNGSGTIFFSHCSLRCSFCQNWEISISGEGMEQSIGELAGLMLCLQDSGCHNINLVTPTHYSAHILGALDIAAARGLRLPLVYNTCGWERLEILGMLDGVVDIYMPDFKYWEADMASKYSAGAASYPELTAKAILEMQRQTGTAQYAGGGIMQRGLIIRHLVLPNNVGGSEMIMEWIAQNLLADTYVNIMAQYHPEYKAQEHPELSRTITSGEYAAVVEKAKKLGLVNLDIQGRRLL</sequence>
<evidence type="ECO:0000256" key="4">
    <source>
        <dbReference type="ARBA" id="ARBA00023014"/>
    </source>
</evidence>
<dbReference type="Gene3D" id="3.20.20.70">
    <property type="entry name" value="Aldolase class I"/>
    <property type="match status" value="1"/>
</dbReference>
<keyword evidence="6" id="KW-0456">Lyase</keyword>
<feature type="binding site" evidence="5">
    <location>
        <position position="106"/>
    </location>
    <ligand>
        <name>[4Fe-4S] cluster</name>
        <dbReference type="ChEBI" id="CHEBI:49883"/>
        <note>4Fe-4S-S-AdoMet</note>
    </ligand>
</feature>
<dbReference type="PANTHER" id="PTHR43075:SF1">
    <property type="entry name" value="FORMATE LYASE ACTIVATING ENZYME, PUTATIVE (AFU_ORTHOLOGUE AFUA_2G15630)-RELATED"/>
    <property type="match status" value="1"/>
</dbReference>
<keyword evidence="7" id="KW-1185">Reference proteome</keyword>
<keyword evidence="2 5" id="KW-0479">Metal-binding</keyword>
<gene>
    <name evidence="6" type="ORF">SAMN04488082_105171</name>
</gene>
<dbReference type="GO" id="GO:0016829">
    <property type="term" value="F:lyase activity"/>
    <property type="evidence" value="ECO:0007669"/>
    <property type="project" value="UniProtKB-KW"/>
</dbReference>
<feature type="binding site" evidence="5">
    <location>
        <position position="109"/>
    </location>
    <ligand>
        <name>[4Fe-4S] cluster</name>
        <dbReference type="ChEBI" id="CHEBI:49883"/>
        <note>4Fe-4S-S-AdoMet</note>
    </ligand>
</feature>
<keyword evidence="6" id="KW-0670">Pyruvate</keyword>
<evidence type="ECO:0000313" key="7">
    <source>
        <dbReference type="Proteomes" id="UP000198635"/>
    </source>
</evidence>
<dbReference type="SFLD" id="SFLDG01099">
    <property type="entry name" value="Uncharacterised_Radical_SAM_Su"/>
    <property type="match status" value="1"/>
</dbReference>
<feature type="binding site" evidence="5">
    <location>
        <position position="102"/>
    </location>
    <ligand>
        <name>[4Fe-4S] cluster</name>
        <dbReference type="ChEBI" id="CHEBI:49883"/>
        <note>4Fe-4S-S-AdoMet</note>
    </ligand>
</feature>
<keyword evidence="1 5" id="KW-0949">S-adenosyl-L-methionine</keyword>
<keyword evidence="4 5" id="KW-0411">Iron-sulfur</keyword>
<dbReference type="RefSeq" id="WP_218143749.1">
    <property type="nucleotide sequence ID" value="NZ_FORX01000005.1"/>
</dbReference>
<evidence type="ECO:0000256" key="5">
    <source>
        <dbReference type="PIRSR" id="PIRSR004869-50"/>
    </source>
</evidence>
<dbReference type="InterPro" id="IPR013785">
    <property type="entry name" value="Aldolase_TIM"/>
</dbReference>
<dbReference type="AlphaFoldDB" id="A0A1I3TD44"/>
<dbReference type="Proteomes" id="UP000198635">
    <property type="component" value="Unassembled WGS sequence"/>
</dbReference>
<proteinExistence type="predicted"/>
<reference evidence="7" key="1">
    <citation type="submission" date="2016-10" db="EMBL/GenBank/DDBJ databases">
        <authorList>
            <person name="Varghese N."/>
            <person name="Submissions S."/>
        </authorList>
    </citation>
    <scope>NUCLEOTIDE SEQUENCE [LARGE SCALE GENOMIC DNA]</scope>
    <source>
        <strain evidence="7">DSM 5918</strain>
    </source>
</reference>
<comment type="cofactor">
    <cofactor evidence="5">
        <name>[4Fe-4S] cluster</name>
        <dbReference type="ChEBI" id="CHEBI:49883"/>
    </cofactor>
    <text evidence="5">Binds 1 [4Fe-4S] cluster. The cluster is coordinated with 3 cysteines and an exchangeable S-adenosyl-L-methionine.</text>
</comment>
<dbReference type="InterPro" id="IPR040085">
    <property type="entry name" value="MJ0674-like"/>
</dbReference>
<accession>A0A1I3TD44</accession>
<dbReference type="InterPro" id="IPR016431">
    <property type="entry name" value="Pyrv-formate_lyase-activ_prd"/>
</dbReference>
<keyword evidence="3 5" id="KW-0408">Iron</keyword>
<dbReference type="EMBL" id="FORX01000005">
    <property type="protein sequence ID" value="SFJ68433.1"/>
    <property type="molecule type" value="Genomic_DNA"/>
</dbReference>
<dbReference type="PANTHER" id="PTHR43075">
    <property type="entry name" value="FORMATE LYASE ACTIVATING ENZYME, PUTATIVE (AFU_ORTHOLOGUE AFUA_2G15630)-RELATED"/>
    <property type="match status" value="1"/>
</dbReference>
<dbReference type="SFLD" id="SFLDS00029">
    <property type="entry name" value="Radical_SAM"/>
    <property type="match status" value="1"/>
</dbReference>
<dbReference type="GO" id="GO:0046872">
    <property type="term" value="F:metal ion binding"/>
    <property type="evidence" value="ECO:0007669"/>
    <property type="project" value="UniProtKB-KW"/>
</dbReference>
<evidence type="ECO:0000313" key="6">
    <source>
        <dbReference type="EMBL" id="SFJ68433.1"/>
    </source>
</evidence>
<dbReference type="CDD" id="cd01335">
    <property type="entry name" value="Radical_SAM"/>
    <property type="match status" value="1"/>
</dbReference>
<organism evidence="6 7">
    <name type="scientific">Desulfomicrobium apsheronum</name>
    <dbReference type="NCBI Taxonomy" id="52560"/>
    <lineage>
        <taxon>Bacteria</taxon>
        <taxon>Pseudomonadati</taxon>
        <taxon>Thermodesulfobacteriota</taxon>
        <taxon>Desulfovibrionia</taxon>
        <taxon>Desulfovibrionales</taxon>
        <taxon>Desulfomicrobiaceae</taxon>
        <taxon>Desulfomicrobium</taxon>
    </lineage>
</organism>
<dbReference type="InterPro" id="IPR007197">
    <property type="entry name" value="rSAM"/>
</dbReference>
<evidence type="ECO:0000256" key="2">
    <source>
        <dbReference type="ARBA" id="ARBA00022723"/>
    </source>
</evidence>
<evidence type="ECO:0000256" key="3">
    <source>
        <dbReference type="ARBA" id="ARBA00023004"/>
    </source>
</evidence>